<name>A0A0S4LKH1_9BACT</name>
<dbReference type="AlphaFoldDB" id="A0A0S4LKH1"/>
<proteinExistence type="predicted"/>
<sequence length="61" mass="6619">MGYLVSKNLRRRDAQTDVGLTVEVVLHEKNHTTIGDVGSRVVAGWDDGLYAETQTACTACP</sequence>
<accession>A0A0S4LKH1</accession>
<dbReference type="EMBL" id="CZPZ01000031">
    <property type="protein sequence ID" value="CUS38005.1"/>
    <property type="molecule type" value="Genomic_DNA"/>
</dbReference>
<reference evidence="2" key="1">
    <citation type="submission" date="2015-10" db="EMBL/GenBank/DDBJ databases">
        <authorList>
            <person name="Luecker S."/>
            <person name="Luecker S."/>
        </authorList>
    </citation>
    <scope>NUCLEOTIDE SEQUENCE [LARGE SCALE GENOMIC DNA]</scope>
</reference>
<organism evidence="1 2">
    <name type="scientific">Candidatus Nitrospira nitrificans</name>
    <dbReference type="NCBI Taxonomy" id="1742973"/>
    <lineage>
        <taxon>Bacteria</taxon>
        <taxon>Pseudomonadati</taxon>
        <taxon>Nitrospirota</taxon>
        <taxon>Nitrospiria</taxon>
        <taxon>Nitrospirales</taxon>
        <taxon>Nitrospiraceae</taxon>
        <taxon>Nitrospira</taxon>
    </lineage>
</organism>
<dbReference type="Proteomes" id="UP000198736">
    <property type="component" value="Unassembled WGS sequence"/>
</dbReference>
<evidence type="ECO:0000313" key="1">
    <source>
        <dbReference type="EMBL" id="CUS38005.1"/>
    </source>
</evidence>
<evidence type="ECO:0000313" key="2">
    <source>
        <dbReference type="Proteomes" id="UP000198736"/>
    </source>
</evidence>
<keyword evidence="2" id="KW-1185">Reference proteome</keyword>
<gene>
    <name evidence="1" type="ORF">COMA2_40139</name>
</gene>
<protein>
    <submittedName>
        <fullName evidence="1">Uncharacterized protein</fullName>
    </submittedName>
</protein>
<dbReference type="STRING" id="1742973.COMA2_40139"/>